<dbReference type="InterPro" id="IPR011639">
    <property type="entry name" value="MethylTrfase_TaqI-like_dom"/>
</dbReference>
<evidence type="ECO:0000256" key="4">
    <source>
        <dbReference type="ARBA" id="ARBA00022691"/>
    </source>
</evidence>
<dbReference type="InterPro" id="IPR047939">
    <property type="entry name" value="BREX_1_PglX"/>
</dbReference>
<evidence type="ECO:0000256" key="2">
    <source>
        <dbReference type="ARBA" id="ARBA00022603"/>
    </source>
</evidence>
<dbReference type="Gene3D" id="3.40.50.150">
    <property type="entry name" value="Vaccinia Virus protein VP39"/>
    <property type="match status" value="1"/>
</dbReference>
<protein>
    <recommendedName>
        <fullName evidence="1">site-specific DNA-methyltransferase (adenine-specific)</fullName>
        <ecNumber evidence="1">2.1.1.72</ecNumber>
    </recommendedName>
</protein>
<keyword evidence="2 7" id="KW-0489">Methyltransferase</keyword>
<dbReference type="EC" id="2.1.1.72" evidence="1"/>
<dbReference type="Pfam" id="PF07669">
    <property type="entry name" value="Eco57I"/>
    <property type="match status" value="1"/>
</dbReference>
<dbReference type="PANTHER" id="PTHR33841">
    <property type="entry name" value="DNA METHYLTRANSFERASE YEEA-RELATED"/>
    <property type="match status" value="1"/>
</dbReference>
<evidence type="ECO:0000256" key="5">
    <source>
        <dbReference type="ARBA" id="ARBA00047942"/>
    </source>
</evidence>
<keyword evidence="3" id="KW-0808">Transferase</keyword>
<dbReference type="SUPFAM" id="SSF53335">
    <property type="entry name" value="S-adenosyl-L-methionine-dependent methyltransferases"/>
    <property type="match status" value="1"/>
</dbReference>
<dbReference type="InterPro" id="IPR050953">
    <property type="entry name" value="N4_N6_ade-DNA_methylase"/>
</dbReference>
<reference evidence="7 8" key="1">
    <citation type="submission" date="2016-11" db="EMBL/GenBank/DDBJ databases">
        <authorList>
            <person name="Varghese N."/>
            <person name="Submissions S."/>
        </authorList>
    </citation>
    <scope>NUCLEOTIDE SEQUENCE [LARGE SCALE GENOMIC DNA]</scope>
    <source>
        <strain evidence="7 8">VTM4R57</strain>
    </source>
</reference>
<keyword evidence="4" id="KW-0949">S-adenosyl-L-methionine</keyword>
<proteinExistence type="predicted"/>
<dbReference type="AlphaFoldDB" id="A0ABD7M631"/>
<comment type="caution">
    <text evidence="7">The sequence shown here is derived from an EMBL/GenBank/DDBJ whole genome shotgun (WGS) entry which is preliminary data.</text>
</comment>
<dbReference type="RefSeq" id="WP_073116221.1">
    <property type="nucleotide sequence ID" value="NZ_FRCE01000003.1"/>
</dbReference>
<dbReference type="InterPro" id="IPR002052">
    <property type="entry name" value="DNA_methylase_N6_adenine_CS"/>
</dbReference>
<comment type="catalytic activity">
    <reaction evidence="5">
        <text>a 2'-deoxyadenosine in DNA + S-adenosyl-L-methionine = an N(6)-methyl-2'-deoxyadenosine in DNA + S-adenosyl-L-homocysteine + H(+)</text>
        <dbReference type="Rhea" id="RHEA:15197"/>
        <dbReference type="Rhea" id="RHEA-COMP:12418"/>
        <dbReference type="Rhea" id="RHEA-COMP:12419"/>
        <dbReference type="ChEBI" id="CHEBI:15378"/>
        <dbReference type="ChEBI" id="CHEBI:57856"/>
        <dbReference type="ChEBI" id="CHEBI:59789"/>
        <dbReference type="ChEBI" id="CHEBI:90615"/>
        <dbReference type="ChEBI" id="CHEBI:90616"/>
        <dbReference type="EC" id="2.1.1.72"/>
    </reaction>
</comment>
<accession>A0ABD7M631</accession>
<name>A0ABD7M631_MICLU</name>
<evidence type="ECO:0000313" key="8">
    <source>
        <dbReference type="Proteomes" id="UP000184253"/>
    </source>
</evidence>
<dbReference type="NCBIfam" id="NF033452">
    <property type="entry name" value="BREX_1_MTaseX"/>
    <property type="match status" value="1"/>
</dbReference>
<feature type="domain" description="Type II methyltransferase M.TaqI-like" evidence="6">
    <location>
        <begin position="336"/>
        <end position="549"/>
    </location>
</feature>
<evidence type="ECO:0000256" key="1">
    <source>
        <dbReference type="ARBA" id="ARBA00011900"/>
    </source>
</evidence>
<gene>
    <name evidence="7" type="ORF">SAMN04487849_10385</name>
</gene>
<dbReference type="PANTHER" id="PTHR33841:SF1">
    <property type="entry name" value="DNA METHYLTRANSFERASE A"/>
    <property type="match status" value="1"/>
</dbReference>
<dbReference type="PROSITE" id="PS00092">
    <property type="entry name" value="N6_MTASE"/>
    <property type="match status" value="1"/>
</dbReference>
<dbReference type="InterPro" id="IPR029063">
    <property type="entry name" value="SAM-dependent_MTases_sf"/>
</dbReference>
<organism evidence="7 8">
    <name type="scientific">Micrococcus luteus</name>
    <name type="common">Micrococcus lysodeikticus</name>
    <dbReference type="NCBI Taxonomy" id="1270"/>
    <lineage>
        <taxon>Bacteria</taxon>
        <taxon>Bacillati</taxon>
        <taxon>Actinomycetota</taxon>
        <taxon>Actinomycetes</taxon>
        <taxon>Micrococcales</taxon>
        <taxon>Micrococcaceae</taxon>
        <taxon>Micrococcus</taxon>
    </lineage>
</organism>
<dbReference type="GO" id="GO:0032259">
    <property type="term" value="P:methylation"/>
    <property type="evidence" value="ECO:0007669"/>
    <property type="project" value="UniProtKB-KW"/>
</dbReference>
<dbReference type="GO" id="GO:0009007">
    <property type="term" value="F:site-specific DNA-methyltransferase (adenine-specific) activity"/>
    <property type="evidence" value="ECO:0007669"/>
    <property type="project" value="UniProtKB-EC"/>
</dbReference>
<evidence type="ECO:0000256" key="3">
    <source>
        <dbReference type="ARBA" id="ARBA00022679"/>
    </source>
</evidence>
<dbReference type="EMBL" id="FRCE01000003">
    <property type="protein sequence ID" value="SHL44586.1"/>
    <property type="molecule type" value="Genomic_DNA"/>
</dbReference>
<evidence type="ECO:0000259" key="6">
    <source>
        <dbReference type="Pfam" id="PF07669"/>
    </source>
</evidence>
<sequence length="1161" mass="129818">METTQLKSFAMSARTELLREVEARLTRVLSAGSHERVEHPRALHQLEDAITQAGGGAEGRRQIVDRAAYTWFNRIVALRFMDANGYTGIGVVSPAADQVGQPEVLAVAKRGQIDPDVVTARDATAVMGLLDGTRDSKLGSDAQSEAYAFLLTSYCRHWHKALPFMFEREADYTELLMPSNLLAEDSVLGRITDVLTEEVCQDVEVIGWLYQYYIAERKDEVFAGFKKKKASAAEIPAATQLFTPHWIVRYLVENSVGRLWMLNHPNSKLVEQMEYYIAPIEEETEFLKVSTPEELTVIDPACGSGHMLTYAFDLLYAIYEEEGYAPSQIPNLILEHNLYGTEIDHRAGTLAGFALSMKAADRRKLFLKNPVAPNICVIEPLSFTTHETHFLATANGDRETEAAFWNQFEHGDTFGALIRPDAGLSADLSDHLASLHDDGDLLHADTLERATRVAKQARYLSQKYSVAVANPPYMGSKQMNSLLGKFMKDNYPDSKADLFAAFIERCIFLTRPVGNVAMITMQQWMFLASYGSLRGRILSSATIETLAQLGPGAFDSISGEIVSTSAFTLRSGRGDADKRGSFLRLTEPRGEEGKMAAFKAALKDGSNRHEITRSLFAQLPGSPIAYWLPEELLSALRDRCPLSDTYEAGAGMSTGDSARFLRHWHEVSYSRINFNATDHNTANDSQAKWYPYNKGGGPRRWTGYLDFVVNWHDEGREIKDWVVNNPRDPNTTHWSRRLFNIDKFFQPGVTWSAVSGADFGVRLVPPGVIPGQGSRTIFGPSAEREKLLAVLNSSFSRAILEAYSPTLNVESGSVLRVPALPEALDTSHVDRAIKISDSDWQCRETSPSYAGMPGAPTQGTIENWCHEVKEIAKRRAAELEVIDRKNDHVVAKAYKIENYSGLESSTSVHTLTLNPYDSSFYRKRVGDLISYAVGCAFGRYSLDRPGLILGDQGATLADYLLKVPEPTFMPDEDNVIPVVDGEWFEDDIVDQVRLFLRTVFGAEHLGENLRFINETLGIKDLRDYFVKTTGRGTSSKFYDDHVKRYKKRPIYWMFSSPQGSFNALVYLHRYGPATASTVLTYLREYITKLDSALAQAERADNNKEADRLRKVLLELREYEHDVLYPLATENIALNLDDGVRVNYPKLGSALRKIPGLEASVE</sequence>
<evidence type="ECO:0000313" key="7">
    <source>
        <dbReference type="EMBL" id="SHL44586.1"/>
    </source>
</evidence>
<dbReference type="Proteomes" id="UP000184253">
    <property type="component" value="Unassembled WGS sequence"/>
</dbReference>
<dbReference type="PRINTS" id="PR00507">
    <property type="entry name" value="N12N6MTFRASE"/>
</dbReference>